<dbReference type="GO" id="GO:0006351">
    <property type="term" value="P:DNA-templated transcription"/>
    <property type="evidence" value="ECO:0007669"/>
    <property type="project" value="InterPro"/>
</dbReference>
<name>A0A6A6K0Q8_HEVBR</name>
<reference evidence="4 5" key="1">
    <citation type="journal article" date="2020" name="Mol. Plant">
        <title>The Chromosome-Based Rubber Tree Genome Provides New Insights into Spurge Genome Evolution and Rubber Biosynthesis.</title>
        <authorList>
            <person name="Liu J."/>
            <person name="Shi C."/>
            <person name="Shi C.C."/>
            <person name="Li W."/>
            <person name="Zhang Q.J."/>
            <person name="Zhang Y."/>
            <person name="Li K."/>
            <person name="Lu H.F."/>
            <person name="Shi C."/>
            <person name="Zhu S.T."/>
            <person name="Xiao Z.Y."/>
            <person name="Nan H."/>
            <person name="Yue Y."/>
            <person name="Zhu X.G."/>
            <person name="Wu Y."/>
            <person name="Hong X.N."/>
            <person name="Fan G.Y."/>
            <person name="Tong Y."/>
            <person name="Zhang D."/>
            <person name="Mao C.L."/>
            <person name="Liu Y.L."/>
            <person name="Hao S.J."/>
            <person name="Liu W.Q."/>
            <person name="Lv M.Q."/>
            <person name="Zhang H.B."/>
            <person name="Liu Y."/>
            <person name="Hu-Tang G.R."/>
            <person name="Wang J.P."/>
            <person name="Wang J.H."/>
            <person name="Sun Y.H."/>
            <person name="Ni S.B."/>
            <person name="Chen W.B."/>
            <person name="Zhang X.C."/>
            <person name="Jiao Y.N."/>
            <person name="Eichler E.E."/>
            <person name="Li G.H."/>
            <person name="Liu X."/>
            <person name="Gao L.Z."/>
        </authorList>
    </citation>
    <scope>NUCLEOTIDE SEQUENCE [LARGE SCALE GENOMIC DNA]</scope>
    <source>
        <strain evidence="5">cv. GT1</strain>
        <tissue evidence="4">Leaf</tissue>
    </source>
</reference>
<gene>
    <name evidence="4" type="ORF">GH714_042542</name>
</gene>
<dbReference type="EMBL" id="JAAGAX010000511">
    <property type="protein sequence ID" value="KAF2281718.1"/>
    <property type="molecule type" value="Genomic_DNA"/>
</dbReference>
<dbReference type="SUPFAM" id="SSF64484">
    <property type="entry name" value="beta and beta-prime subunits of DNA dependent RNA-polymerase"/>
    <property type="match status" value="1"/>
</dbReference>
<dbReference type="AlphaFoldDB" id="A0A6A6K0Q8"/>
<evidence type="ECO:0000313" key="5">
    <source>
        <dbReference type="Proteomes" id="UP000467840"/>
    </source>
</evidence>
<keyword evidence="2" id="KW-0862">Zinc</keyword>
<dbReference type="Proteomes" id="UP000467840">
    <property type="component" value="Unassembled WGS sequence"/>
</dbReference>
<dbReference type="GO" id="GO:0003899">
    <property type="term" value="F:DNA-directed RNA polymerase activity"/>
    <property type="evidence" value="ECO:0007669"/>
    <property type="project" value="UniProtKB-EC"/>
</dbReference>
<evidence type="ECO:0000259" key="3">
    <source>
        <dbReference type="Pfam" id="PF04998"/>
    </source>
</evidence>
<comment type="caution">
    <text evidence="4">The sequence shown here is derived from an EMBL/GenBank/DDBJ whole genome shotgun (WGS) entry which is preliminary data.</text>
</comment>
<dbReference type="Gene3D" id="2.40.50.100">
    <property type="match status" value="1"/>
</dbReference>
<keyword evidence="5" id="KW-1185">Reference proteome</keyword>
<protein>
    <recommendedName>
        <fullName evidence="1">DNA-directed RNA polymerase</fullName>
        <ecNumber evidence="1">2.7.7.6</ecNumber>
    </recommendedName>
</protein>
<feature type="domain" description="RNA polymerase Rpb1" evidence="3">
    <location>
        <begin position="138"/>
        <end position="282"/>
    </location>
</feature>
<evidence type="ECO:0000256" key="2">
    <source>
        <dbReference type="ARBA" id="ARBA00022833"/>
    </source>
</evidence>
<dbReference type="PANTHER" id="PTHR48443">
    <property type="entry name" value="DNA-DIRECTED RNA POLYMERASE SUBUNIT BETA"/>
    <property type="match status" value="1"/>
</dbReference>
<accession>A0A6A6K0Q8</accession>
<dbReference type="InterPro" id="IPR007081">
    <property type="entry name" value="RNA_pol_Rpb1_5"/>
</dbReference>
<proteinExistence type="predicted"/>
<evidence type="ECO:0000256" key="1">
    <source>
        <dbReference type="ARBA" id="ARBA00012418"/>
    </source>
</evidence>
<evidence type="ECO:0000313" key="4">
    <source>
        <dbReference type="EMBL" id="KAF2281718.1"/>
    </source>
</evidence>
<dbReference type="PANTHER" id="PTHR48443:SF2">
    <property type="entry name" value="DNA-DIRECTED RNA POLYMERASE SUBUNIT BETA"/>
    <property type="match status" value="1"/>
</dbReference>
<dbReference type="EC" id="2.7.7.6" evidence="1"/>
<dbReference type="Gene3D" id="1.10.1790.20">
    <property type="match status" value="1"/>
</dbReference>
<sequence>MRGVEVSNLIAVLDAKVKLVNSNVVTDKYGDQIVMSRSCEVVLLDSVGISNRVVIDWKLHLQGANLRPRCGIERPRWAESACGRRHHQNTQRIHQDQRHYRGLPRVIELFEARRPKEHAIVSDVDGYVEFGKDYYRSKRRIFIRPVDKSLPVVEYLVPKGKHTIVNEGDFVHKGDLLMDGDPDQHDILRVLGAEALASYMISEIQQVYRLQGVRIDNKHIEVILRQMLQKVEITDPGDTMYLVGEHAGREEVMRLNRKLEEAGKKPVAYVPILQGITKASLDTNSSFLRHHSRKLLRF</sequence>
<dbReference type="Pfam" id="PF04998">
    <property type="entry name" value="RNA_pol_Rpb1_5"/>
    <property type="match status" value="1"/>
</dbReference>
<dbReference type="GO" id="GO:0003677">
    <property type="term" value="F:DNA binding"/>
    <property type="evidence" value="ECO:0007669"/>
    <property type="project" value="InterPro"/>
</dbReference>
<organism evidence="4 5">
    <name type="scientific">Hevea brasiliensis</name>
    <name type="common">Para rubber tree</name>
    <name type="synonym">Siphonia brasiliensis</name>
    <dbReference type="NCBI Taxonomy" id="3981"/>
    <lineage>
        <taxon>Eukaryota</taxon>
        <taxon>Viridiplantae</taxon>
        <taxon>Streptophyta</taxon>
        <taxon>Embryophyta</taxon>
        <taxon>Tracheophyta</taxon>
        <taxon>Spermatophyta</taxon>
        <taxon>Magnoliopsida</taxon>
        <taxon>eudicotyledons</taxon>
        <taxon>Gunneridae</taxon>
        <taxon>Pentapetalae</taxon>
        <taxon>rosids</taxon>
        <taxon>fabids</taxon>
        <taxon>Malpighiales</taxon>
        <taxon>Euphorbiaceae</taxon>
        <taxon>Crotonoideae</taxon>
        <taxon>Micrandreae</taxon>
        <taxon>Hevea</taxon>
    </lineage>
</organism>